<accession>A0A2P6N8R6</accession>
<evidence type="ECO:0000313" key="1">
    <source>
        <dbReference type="EMBL" id="PRP80348.1"/>
    </source>
</evidence>
<dbReference type="Proteomes" id="UP000241769">
    <property type="component" value="Unassembled WGS sequence"/>
</dbReference>
<name>A0A2P6N8R6_9EUKA</name>
<gene>
    <name evidence="1" type="ORF">PROFUN_11917</name>
</gene>
<protein>
    <submittedName>
        <fullName evidence="1">Uncharacterized protein</fullName>
    </submittedName>
</protein>
<keyword evidence="2" id="KW-1185">Reference proteome</keyword>
<reference evidence="1 2" key="1">
    <citation type="journal article" date="2018" name="Genome Biol. Evol.">
        <title>Multiple Roots of Fruiting Body Formation in Amoebozoa.</title>
        <authorList>
            <person name="Hillmann F."/>
            <person name="Forbes G."/>
            <person name="Novohradska S."/>
            <person name="Ferling I."/>
            <person name="Riege K."/>
            <person name="Groth M."/>
            <person name="Westermann M."/>
            <person name="Marz M."/>
            <person name="Spaller T."/>
            <person name="Winckler T."/>
            <person name="Schaap P."/>
            <person name="Glockner G."/>
        </authorList>
    </citation>
    <scope>NUCLEOTIDE SEQUENCE [LARGE SCALE GENOMIC DNA]</scope>
    <source>
        <strain evidence="1 2">Jena</strain>
    </source>
</reference>
<dbReference type="STRING" id="1890364.A0A2P6N8R6"/>
<dbReference type="EMBL" id="MDYQ01000152">
    <property type="protein sequence ID" value="PRP80348.1"/>
    <property type="molecule type" value="Genomic_DNA"/>
</dbReference>
<proteinExistence type="predicted"/>
<evidence type="ECO:0000313" key="2">
    <source>
        <dbReference type="Proteomes" id="UP000241769"/>
    </source>
</evidence>
<dbReference type="OrthoDB" id="4405280at2759"/>
<organism evidence="1 2">
    <name type="scientific">Planoprotostelium fungivorum</name>
    <dbReference type="NCBI Taxonomy" id="1890364"/>
    <lineage>
        <taxon>Eukaryota</taxon>
        <taxon>Amoebozoa</taxon>
        <taxon>Evosea</taxon>
        <taxon>Variosea</taxon>
        <taxon>Cavosteliida</taxon>
        <taxon>Cavosteliaceae</taxon>
        <taxon>Planoprotostelium</taxon>
    </lineage>
</organism>
<dbReference type="InParanoid" id="A0A2P6N8R6"/>
<comment type="caution">
    <text evidence="1">The sequence shown here is derived from an EMBL/GenBank/DDBJ whole genome shotgun (WGS) entry which is preliminary data.</text>
</comment>
<sequence length="3483" mass="369820">MEEQSLSRRTQICSCLASAIIPRSYFRRKELGTSDLPEILSWSLSKSSNMRRVLLLLVTLFALVQSQCAFVDQKNLTQAAAGVSEVRVALPPVLSQYLSQNDFEITYQRAETDSITFELNLLEGFGRYTVSSSVISNGVVQLSVANVGSTTATESTFALVVSPSSDLRPNGFVSLALVILLAALRAERKLAFFLILSLVVSVQAKDACQSHANIILPLSVQTLCVDGINFGDIHDLIFDHFRDFIYFGRNTDNITIGCHIIYIFGIINYLRTHICYYLCAGFNHLCSDTVDCLCGHNLICSDNLCGHNLICSDNLCRHNLICSDNLCRHNLIGSDIIDCLLSTWSSTLSSTFSPSITTSSFINCTEGTVLVEGSCLYIDACGVPGGDNSTCNRFSVADFCEATAPYRCPDGSCSSSLSLCVVLCPAGQVRCCDGSCGNTTRDCVQSSYNYLTVQEDAIITCPDGLCQSDPNACLCDNALYKCYDGSCQIDCSIVPVSLVDLKVTTNGGTYAMLRSDTLATGAQVTVSNLAGNISIVVTTITPADEVIGKRLIGINLLSPIVRIQGYASDHSHLYSFPSPISFNFSDVPTVADVAICHALLTSEGTIECLDNKTRTFSLSGPSIVTTISGVYGSRGICWYRDACGVCNGAGACNLPYGNICTDGSYCFSGICITANITTNTTVIVQSSNPTVDYGTCGCDVSSCPAGYKCGTTSTCQCVVDRCGVCGGLDDCYAKGGEACTNSTDCASGVCQSSRCGCDNIHGCSIHQYCRNNTCVCDGQLDKCGVCNGNGTTCGRPIGADCSKDSNCFSGLCLRGVCSCSDSSQCPDPQICTINATCICFNSTVDNCGVCGGNNGSCNQLPGAPCNEDANCLYGLCSNQTCLCTSDDDCGATEPGWQCLSDGQCQCPWHDSCDVCRGDNSTCVDCTNTPWGIKTYDSCGICGGHGDTCVTSPTPSHCSLASPYVCPNSSCAAHPSDCYAVPCPTGQMQCYTGDCVNDARTCPDFVAVAADPCGHQWAGLCLNDVCVNDLNECLCNDTMGELGLLCADGSCQTGCPLHPREERVFPMSVGWTTGASQSLQLYSAYGMKSLGELTLPTSWTKQPLSLILIVSPVPGYSTILNPYVFPGSPSIYISAYKIWNVTHSTRYNDFSLSPLTMDLPYSHPPSLNGSNTMEVLLFPPATNLSSISEYTIITKNDTSTVSVNMTRTEAIMVGFGSDNPSVLRTKAVTAVQKRKRGIGARILQLRANKSFMSVLNAVQEMKGNFDDVNDPIKYLNTLTDSWKEHNMSNSLNQTKDFLWSIGGEILSEAIEKGLEKGVETYLKKSGAQSIKKLVGTAGANSGVVTDIIIGVGKSIYKLAKGAADDFKCEKPYEEWSWKRMECWGLGSDCGQTVAGFELPIVPEFTCPQFPTKYTNVWCMPERGFLGMLSWKCKDCGTDNGALAAARNLAIFAGSSALENVIPGLRLWPQLNPIDLAIKVLDGKYCRRASECGPTATVECDDGEICPENAAPDASCVKLPLTPWEYGCTKDSHCAKNRADEPARYQPRCTLDNQCVPPFDVRPPNPYQNCGLSSFGDLFTCPTDQYCVYGVCSPPLPLGARCDSNDWCLSKKCDWISSKCTNSSIEYLNRTDCIPTVVNKKTDAFSRWLSSYVAIDGTRLLYNTLIPISTQGKLCPDKTICWHNFSLAYTSLSDGVIPSLGVCRIAELAGKGESACVNGTLDCYSGYCDSTTLKCYELAIGESCNNDLSCLTRYCDPKSNQCAACPWVTYSKIFYDSSVQRPVPHRCTPPATRLYSYLEIPGGPEVKCNSTYFYPSCDVLTQDCHDAKCMPYTGIQVGALCLKHLQCKLGFCFNGTCSSYVQSCQYQSGGSSPCINGVCSSSGQCLPQCNFNSQCNQNSFCNYRGKCETLLPLGAECFNGYTDDYSMHQICRSGFCFNGQCSQKTAIEIPSIASNWKEACHSGSYRSLEQPGLFDDIFPKLYTSGFCKEDDAHRCSIDADCLNGNCKNGTCVGTCQYASECPAGQQCINGGCSLWLNTGRFLGGENCTTNSQCLSNLCDGRICGCNSNFHCSRYQTCNMDTAHCDTKYPRSQSPAEIADGLPCMSKGSYRTEPNLVCKSGICINNICRANRTVCYDDSECYTQHCEGFQCKPTPLGSRCVSGDQCLSGICQNGACISGSGNDLSFGDKCSHADDCISRSCVGGACGRMLGNHDYRAEYNWYYQGDVNLTFGYTAKLESRGFIDCTRAPCGDGMYCSIVPNVRIYCATRINTGSMCDITLPQSCRSEACRNGLCYSRRASCQSDANCNSGQICLNSECFKTADMICSQDSDCISASCNNGKCTKAPVGRRCATSIECQTSSCILSTCQYATANQTCTSQTDCLSWQSYLATYKSTPAPPACERGSCSPSDTVMACQEHSECYSSKCESINGYKVCRPSTTGAPCRKDSDCGTKSCVDGICAASVLSGACTYDTDCGSKRCYISKTQYPPSGICVGGVPGDSCLSPTDCGSRNCSSSGICVSNYNGGPCKIALDCNSNICKPYNCTFGSCNYLCGAGPPGADCTDDSQCFTQTCINSSICSWRSIGMTCTSPNQCSSATCSAGKCSLNHRSTFVNDWNNFSYQCITSADCGSGKCDTLRMCQMSGPGENCTLGADCSTSSCIQGKCSLNRGGQSCTSGGDCSSQVCSKGTCQSGVILGYCTYDEDCFSGNCGNNACQPGKIGATCQSGYGCLSGSCYMGICRAAPVGSTCQIDTDCSSFSCSGGRCIESYTNCTGNQDCYSRVCHDSVCQPGSTGTTCRVDPQCNTFRCGSGVCQMSPPGGVCTVNSDCGTLCVNGACALSSAGGICTANVDCGSGSCVTTGNPPYCSRSGAGSQCATRADCTTKKCISSVCGKGFMGDSCRDYGDCLYGQCFNQTCQGFSVGSICSVDLDCKSNFCFQGKCSPFLFGAGSPCNTSDTCWTKTCTNGICQASGYIDQCGTSSDCTTKNCTNYRCGRSAAYGPCSTSPDCSTGSCNGTHCLPSNAGGVCYANTDCSTGSCGGDRRCQTSAMGGPCLIYNDCVSRNCVNQICSPAGYSTQCTINTDCVSQNCQCVVSGCTTKMCSPGPAGSSCYTKDDCSTNRCVNGTCAKSPAGGSCTINLDCITGACASKTCQKSNSGGPCTVNNDCNSATANVCYQGSCAYIPQPAGSSCYDNSGCTTKVCTNNVCQKNTYGYPATCVTNIDCTTSNCTDGMCQRAYAGMTCSINSDCYTRTCTNGMCQKSGYRGQCSLATDCTTNVCTGSCELSKVGSPCSFNTDCSSNTCNGTTCVPASQGAACKSDPDCLSRICMTTCTVSHGGDACFKNSDCSNSNCQNNLCVMGGYGDYCTDDLDCVSNKCGTNGTCAANIPNSGCFNASDCTTAVCKGGVCQSLPPGADCTDNSDCSESFCKNTYNKCVYHYAGQSCENNSWCSTNICTGGVCQVTGAGGPCQQDDDCTGNCNYFTYTCY</sequence>